<evidence type="ECO:0000313" key="2">
    <source>
        <dbReference type="EMBL" id="EMY14083.1"/>
    </source>
</evidence>
<dbReference type="Proteomes" id="UP000012249">
    <property type="component" value="Unassembled WGS sequence"/>
</dbReference>
<accession>N1U0N3</accession>
<reference evidence="2 3" key="1">
    <citation type="submission" date="2013-02" db="EMBL/GenBank/DDBJ databases">
        <authorList>
            <person name="Harkins D.M."/>
            <person name="Durkin A.S."/>
            <person name="Brinkac L.M."/>
            <person name="Haft D.H."/>
            <person name="Selengut J.D."/>
            <person name="Sanka R."/>
            <person name="DePew J."/>
            <person name="Purushe J."/>
            <person name="Haake D.A."/>
            <person name="Matsunaga J."/>
            <person name="Vinetz J.M."/>
            <person name="Sutton G.G."/>
            <person name="Nierman W.C."/>
            <person name="Fouts D.E."/>
        </authorList>
    </citation>
    <scope>NUCLEOTIDE SEQUENCE [LARGE SCALE GENOMIC DNA]</scope>
    <source>
        <strain evidence="2 3">Ecochallenge</strain>
    </source>
</reference>
<evidence type="ECO:0000256" key="1">
    <source>
        <dbReference type="SAM" id="MobiDB-lite"/>
    </source>
</evidence>
<comment type="caution">
    <text evidence="2">The sequence shown here is derived from an EMBL/GenBank/DDBJ whole genome shotgun (WGS) entry which is preliminary data.</text>
</comment>
<feature type="compositionally biased region" description="Polar residues" evidence="1">
    <location>
        <begin position="57"/>
        <end position="66"/>
    </location>
</feature>
<proteinExistence type="predicted"/>
<evidence type="ECO:0000313" key="3">
    <source>
        <dbReference type="Proteomes" id="UP000012249"/>
    </source>
</evidence>
<organism evidence="2 3">
    <name type="scientific">Leptospira weilii str. Ecochallenge</name>
    <dbReference type="NCBI Taxonomy" id="1049986"/>
    <lineage>
        <taxon>Bacteria</taxon>
        <taxon>Pseudomonadati</taxon>
        <taxon>Spirochaetota</taxon>
        <taxon>Spirochaetia</taxon>
        <taxon>Leptospirales</taxon>
        <taxon>Leptospiraceae</taxon>
        <taxon>Leptospira</taxon>
    </lineage>
</organism>
<name>N1U0N3_9LEPT</name>
<dbReference type="AlphaFoldDB" id="N1U0N3"/>
<feature type="compositionally biased region" description="Basic residues" evidence="1">
    <location>
        <begin position="47"/>
        <end position="56"/>
    </location>
</feature>
<dbReference type="EMBL" id="AHMI02000197">
    <property type="protein sequence ID" value="EMY14083.1"/>
    <property type="molecule type" value="Genomic_DNA"/>
</dbReference>
<sequence length="66" mass="7815">MNRKDFFKKGLRRYSTSLRKMQQISFPVFKKSLRKKLPLVNPLLKKQSQKISKKNRVSSSSTNQTE</sequence>
<gene>
    <name evidence="2" type="ORF">LEP1GSC043_1387</name>
</gene>
<feature type="region of interest" description="Disordered" evidence="1">
    <location>
        <begin position="40"/>
        <end position="66"/>
    </location>
</feature>
<protein>
    <submittedName>
        <fullName evidence="2">Uncharacterized protein</fullName>
    </submittedName>
</protein>